<evidence type="ECO:0000313" key="4">
    <source>
        <dbReference type="Proteomes" id="UP000525078"/>
    </source>
</evidence>
<sequence length="350" mass="39281">MGNCFAKPKKLSSPVMAPVSVSVPVTLAKPKKKSTAEIVPHDHHSTVRLYGTPISSHTAYIRFALQHKGVPVRFTPSISDPPLIEVGSERVSGSRESLLQYIESKFPNPPLAVKKCNGEDAKPWVVTLTALQHRSMTWHVERLLRWSEDLGARGGKKRGGCGGGIDPRVGTPKMEVKKFNRSYSQLLELMLEHAQMEERVLFPILNSADPGICKAANEEHARHLPIMNGIKEDIKSIGVLDNGSPAYLEAFSNLSKRLKTLLEHCKEHFVEEEIQVLPYIEATELSKPKQRRVLEQSLDVMQGTHSRLFNFFLEGLLPLDAMQYLDLVAMCHDEERMSSMLQMIEETNNL</sequence>
<dbReference type="InterPro" id="IPR012312">
    <property type="entry name" value="Hemerythrin-like"/>
</dbReference>
<evidence type="ECO:0000313" key="2">
    <source>
        <dbReference type="EMBL" id="KAF4367920.1"/>
    </source>
</evidence>
<comment type="caution">
    <text evidence="3">The sequence shown here is derived from an EMBL/GenBank/DDBJ whole genome shotgun (WGS) entry which is preliminary data.</text>
</comment>
<dbReference type="Proteomes" id="UP000583929">
    <property type="component" value="Unassembled WGS sequence"/>
</dbReference>
<reference evidence="4 5" key="1">
    <citation type="journal article" date="2020" name="bioRxiv">
        <title>Sequence and annotation of 42 cannabis genomes reveals extensive copy number variation in cannabinoid synthesis and pathogen resistance genes.</title>
        <authorList>
            <person name="Mckernan K.J."/>
            <person name="Helbert Y."/>
            <person name="Kane L.T."/>
            <person name="Ebling H."/>
            <person name="Zhang L."/>
            <person name="Liu B."/>
            <person name="Eaton Z."/>
            <person name="Mclaughlin S."/>
            <person name="Kingan S."/>
            <person name="Baybayan P."/>
            <person name="Concepcion G."/>
            <person name="Jordan M."/>
            <person name="Riva A."/>
            <person name="Barbazuk W."/>
            <person name="Harkins T."/>
        </authorList>
    </citation>
    <scope>NUCLEOTIDE SEQUENCE [LARGE SCALE GENOMIC DNA]</scope>
    <source>
        <strain evidence="4 5">cv. Jamaican Lion 4</strain>
        <strain evidence="3">Father</strain>
        <strain evidence="2">Mother</strain>
        <tissue evidence="3">Leaf</tissue>
    </source>
</reference>
<organism evidence="3 5">
    <name type="scientific">Cannabis sativa</name>
    <name type="common">Hemp</name>
    <name type="synonym">Marijuana</name>
    <dbReference type="NCBI Taxonomy" id="3483"/>
    <lineage>
        <taxon>Eukaryota</taxon>
        <taxon>Viridiplantae</taxon>
        <taxon>Streptophyta</taxon>
        <taxon>Embryophyta</taxon>
        <taxon>Tracheophyta</taxon>
        <taxon>Spermatophyta</taxon>
        <taxon>Magnoliopsida</taxon>
        <taxon>eudicotyledons</taxon>
        <taxon>Gunneridae</taxon>
        <taxon>Pentapetalae</taxon>
        <taxon>rosids</taxon>
        <taxon>fabids</taxon>
        <taxon>Rosales</taxon>
        <taxon>Cannabaceae</taxon>
        <taxon>Cannabis</taxon>
    </lineage>
</organism>
<feature type="domain" description="Hemerythrin-like" evidence="1">
    <location>
        <begin position="131"/>
        <end position="279"/>
    </location>
</feature>
<dbReference type="PANTHER" id="PTHR35739:SF1">
    <property type="entry name" value="OS01G0861700 PROTEIN"/>
    <property type="match status" value="1"/>
</dbReference>
<evidence type="ECO:0000259" key="1">
    <source>
        <dbReference type="Pfam" id="PF01814"/>
    </source>
</evidence>
<dbReference type="AlphaFoldDB" id="A0A7J6I3M5"/>
<dbReference type="Pfam" id="PF01814">
    <property type="entry name" value="Hemerythrin"/>
    <property type="match status" value="1"/>
</dbReference>
<keyword evidence="5" id="KW-1185">Reference proteome</keyword>
<dbReference type="CDD" id="cd12108">
    <property type="entry name" value="Hr-like"/>
    <property type="match status" value="1"/>
</dbReference>
<evidence type="ECO:0000313" key="5">
    <source>
        <dbReference type="Proteomes" id="UP000583929"/>
    </source>
</evidence>
<evidence type="ECO:0000313" key="3">
    <source>
        <dbReference type="EMBL" id="KAF4401240.1"/>
    </source>
</evidence>
<dbReference type="Proteomes" id="UP000525078">
    <property type="component" value="Unassembled WGS sequence"/>
</dbReference>
<proteinExistence type="predicted"/>
<dbReference type="EMBL" id="JAATIP010000137">
    <property type="protein sequence ID" value="KAF4367920.1"/>
    <property type="molecule type" value="Genomic_DNA"/>
</dbReference>
<protein>
    <recommendedName>
        <fullName evidence="1">Hemerythrin-like domain-containing protein</fullName>
    </recommendedName>
</protein>
<dbReference type="PANTHER" id="PTHR35739">
    <property type="entry name" value="OS01G0861700 PROTEIN"/>
    <property type="match status" value="1"/>
</dbReference>
<dbReference type="EMBL" id="JAATIQ010000013">
    <property type="protein sequence ID" value="KAF4401240.1"/>
    <property type="molecule type" value="Genomic_DNA"/>
</dbReference>
<name>A0A7J6I3M5_CANSA</name>
<dbReference type="Gene3D" id="1.20.120.520">
    <property type="entry name" value="nmb1532 protein domain like"/>
    <property type="match status" value="1"/>
</dbReference>
<gene>
    <name evidence="2" type="ORF">F8388_002531</name>
    <name evidence="3" type="ORF">G4B88_014081</name>
</gene>
<accession>A0A7J6I3M5</accession>